<dbReference type="PANTHER" id="PTHR43386:SF1">
    <property type="entry name" value="D,D-DIPEPTIDE TRANSPORT SYSTEM PERMEASE PROTEIN DDPC-RELATED"/>
    <property type="match status" value="1"/>
</dbReference>
<dbReference type="AlphaFoldDB" id="F7PL53"/>
<protein>
    <submittedName>
        <fullName evidence="10">ABC transporter permease protein</fullName>
    </submittedName>
    <submittedName>
        <fullName evidence="9">Oligopeptide ABC transporter, permease protein</fullName>
    </submittedName>
</protein>
<dbReference type="Proteomes" id="UP000015381">
    <property type="component" value="Chromosome I"/>
</dbReference>
<dbReference type="SUPFAM" id="SSF161098">
    <property type="entry name" value="MetI-like"/>
    <property type="match status" value="1"/>
</dbReference>
<feature type="transmembrane region" description="Helical" evidence="7">
    <location>
        <begin position="173"/>
        <end position="193"/>
    </location>
</feature>
<feature type="transmembrane region" description="Helical" evidence="7">
    <location>
        <begin position="274"/>
        <end position="299"/>
    </location>
</feature>
<feature type="transmembrane region" description="Helical" evidence="7">
    <location>
        <begin position="217"/>
        <end position="239"/>
    </location>
</feature>
<dbReference type="GO" id="GO:0005886">
    <property type="term" value="C:plasma membrane"/>
    <property type="evidence" value="ECO:0007669"/>
    <property type="project" value="UniProtKB-SubCell"/>
</dbReference>
<dbReference type="eggNOG" id="arCOG00748">
    <property type="taxonomic scope" value="Archaea"/>
</dbReference>
<dbReference type="Gene3D" id="1.10.3720.10">
    <property type="entry name" value="MetI-like"/>
    <property type="match status" value="1"/>
</dbReference>
<dbReference type="InterPro" id="IPR050366">
    <property type="entry name" value="BP-dependent_transpt_permease"/>
</dbReference>
<dbReference type="RefSeq" id="WP_008526694.1">
    <property type="nucleotide sequence ID" value="NC_021921.1"/>
</dbReference>
<dbReference type="EMBL" id="HF571520">
    <property type="protein sequence ID" value="CCQ34456.1"/>
    <property type="molecule type" value="Genomic_DNA"/>
</dbReference>
<dbReference type="PATRIC" id="fig|1033806.12.peg.2334"/>
<dbReference type="PANTHER" id="PTHR43386">
    <property type="entry name" value="OLIGOPEPTIDE TRANSPORT SYSTEM PERMEASE PROTEIN APPC"/>
    <property type="match status" value="1"/>
</dbReference>
<dbReference type="STRING" id="1033806.HTIA_2348"/>
<comment type="subcellular location">
    <subcellularLocation>
        <location evidence="1 7">Cell membrane</location>
        <topology evidence="1 7">Multi-pass membrane protein</topology>
    </subcellularLocation>
</comment>
<evidence type="ECO:0000313" key="9">
    <source>
        <dbReference type="EMBL" id="CCQ34456.1"/>
    </source>
</evidence>
<reference evidence="10 11" key="1">
    <citation type="journal article" date="2011" name="J. Bacteriol.">
        <title>Genome sequence of Halorhabdus tiamatea, the first archaeon isolated from a deep-sea anoxic brine lake.</title>
        <authorList>
            <person name="Antunes A."/>
            <person name="Alam I."/>
            <person name="Bajic V.B."/>
            <person name="Stingl U."/>
        </authorList>
    </citation>
    <scope>NUCLEOTIDE SEQUENCE [LARGE SCALE GENOMIC DNA]</scope>
    <source>
        <strain evidence="10 11">SARL4B</strain>
    </source>
</reference>
<organism evidence="10 11">
    <name type="scientific">Halorhabdus tiamatea SARL4B</name>
    <dbReference type="NCBI Taxonomy" id="1033806"/>
    <lineage>
        <taxon>Archaea</taxon>
        <taxon>Methanobacteriati</taxon>
        <taxon>Methanobacteriota</taxon>
        <taxon>Stenosarchaea group</taxon>
        <taxon>Halobacteria</taxon>
        <taxon>Halobacteriales</taxon>
        <taxon>Haloarculaceae</taxon>
        <taxon>Halorhabdus</taxon>
    </lineage>
</organism>
<comment type="similarity">
    <text evidence="7">Belongs to the binding-protein-dependent transport system permease family.</text>
</comment>
<evidence type="ECO:0000256" key="4">
    <source>
        <dbReference type="ARBA" id="ARBA00022692"/>
    </source>
</evidence>
<dbReference type="CDD" id="cd06261">
    <property type="entry name" value="TM_PBP2"/>
    <property type="match status" value="1"/>
</dbReference>
<evidence type="ECO:0000256" key="5">
    <source>
        <dbReference type="ARBA" id="ARBA00022989"/>
    </source>
</evidence>
<feature type="transmembrane region" description="Helical" evidence="7">
    <location>
        <begin position="54"/>
        <end position="75"/>
    </location>
</feature>
<keyword evidence="2 7" id="KW-0813">Transport</keyword>
<evidence type="ECO:0000256" key="6">
    <source>
        <dbReference type="ARBA" id="ARBA00023136"/>
    </source>
</evidence>
<reference evidence="10 11" key="2">
    <citation type="journal article" date="2013" name="PLoS ONE">
        <title>INDIGO - INtegrated Data Warehouse of MIcrobial GenOmes with Examples from the Red Sea Extremophiles.</title>
        <authorList>
            <person name="Alam I."/>
            <person name="Antunes A."/>
            <person name="Kamau A.A."/>
            <person name="Ba Alawi W."/>
            <person name="Kalkatawi M."/>
            <person name="Stingl U."/>
            <person name="Bajic V.B."/>
        </authorList>
    </citation>
    <scope>NUCLEOTIDE SEQUENCE [LARGE SCALE GENOMIC DNA]</scope>
    <source>
        <strain evidence="10 11">SARL4B</strain>
    </source>
</reference>
<dbReference type="Pfam" id="PF00528">
    <property type="entry name" value="BPD_transp_1"/>
    <property type="match status" value="1"/>
</dbReference>
<dbReference type="InterPro" id="IPR000515">
    <property type="entry name" value="MetI-like"/>
</dbReference>
<feature type="transmembrane region" description="Helical" evidence="7">
    <location>
        <begin position="137"/>
        <end position="161"/>
    </location>
</feature>
<keyword evidence="12" id="KW-1185">Reference proteome</keyword>
<evidence type="ECO:0000313" key="12">
    <source>
        <dbReference type="Proteomes" id="UP000015381"/>
    </source>
</evidence>
<reference evidence="9 12" key="3">
    <citation type="journal article" date="2014" name="Environ. Microbiol.">
        <title>Halorhabdus tiamatea: proteogenomics and glycosidase activity measurements identify the first cultivated euryarchaeon from a deep-sea anoxic brine lake as potential polysaccharide degrader.</title>
        <authorList>
            <person name="Werner J."/>
            <person name="Ferrer M."/>
            <person name="Michel G."/>
            <person name="Mann A.J."/>
            <person name="Huang S."/>
            <person name="Juarez S."/>
            <person name="Ciordia S."/>
            <person name="Albar J.P."/>
            <person name="Alcaide M."/>
            <person name="La Cono V."/>
            <person name="Yakimov M.M."/>
            <person name="Antunes A."/>
            <person name="Taborda M."/>
            <person name="Da Costa M.S."/>
            <person name="Amann R.I."/>
            <person name="Gloeckner F.O."/>
            <person name="Golyshina O.V."/>
            <person name="Golyshin P.N."/>
            <person name="Teeling H."/>
        </authorList>
    </citation>
    <scope>NUCLEOTIDE SEQUENCE [LARGE SCALE GENOMIC DNA]</scope>
    <source>
        <strain evidence="12">SARL4B</strain>
        <strain evidence="9">Type strain: SARL4B</strain>
    </source>
</reference>
<keyword evidence="5 7" id="KW-1133">Transmembrane helix</keyword>
<dbReference type="KEGG" id="hti:HTIA_2348"/>
<accession>F7PL53</accession>
<evidence type="ECO:0000256" key="7">
    <source>
        <dbReference type="RuleBase" id="RU363032"/>
    </source>
</evidence>
<dbReference type="PROSITE" id="PS50928">
    <property type="entry name" value="ABC_TM1"/>
    <property type="match status" value="1"/>
</dbReference>
<name>F7PL53_9EURY</name>
<keyword evidence="6 7" id="KW-0472">Membrane</keyword>
<evidence type="ECO:0000256" key="1">
    <source>
        <dbReference type="ARBA" id="ARBA00004651"/>
    </source>
</evidence>
<evidence type="ECO:0000313" key="10">
    <source>
        <dbReference type="EMBL" id="ERJ05864.1"/>
    </source>
</evidence>
<proteinExistence type="inferred from homology"/>
<dbReference type="GO" id="GO:0055085">
    <property type="term" value="P:transmembrane transport"/>
    <property type="evidence" value="ECO:0007669"/>
    <property type="project" value="InterPro"/>
</dbReference>
<evidence type="ECO:0000313" key="11">
    <source>
        <dbReference type="Proteomes" id="UP000003861"/>
    </source>
</evidence>
<keyword evidence="3" id="KW-1003">Cell membrane</keyword>
<feature type="domain" description="ABC transmembrane type-1" evidence="8">
    <location>
        <begin position="138"/>
        <end position="349"/>
    </location>
</feature>
<evidence type="ECO:0000259" key="8">
    <source>
        <dbReference type="PROSITE" id="PS50928"/>
    </source>
</evidence>
<dbReference type="InterPro" id="IPR035906">
    <property type="entry name" value="MetI-like_sf"/>
</dbReference>
<dbReference type="HOGENOM" id="CLU_028518_8_0_2"/>
<dbReference type="EMBL" id="AFNT02000024">
    <property type="protein sequence ID" value="ERJ05864.1"/>
    <property type="molecule type" value="Genomic_DNA"/>
</dbReference>
<evidence type="ECO:0000256" key="3">
    <source>
        <dbReference type="ARBA" id="ARBA00022475"/>
    </source>
</evidence>
<gene>
    <name evidence="10" type="ORF">HLRTI_002135</name>
    <name evidence="9" type="ORF">HTIA_2348</name>
</gene>
<sequence length="383" mass="42377">MKVSHSESETSADELQWTYDAEDAVEVSLRDKAREFYRNRIYEPGVVVLDDWRFIIGGLILLLYVFVATIGVWLVPYPETHLTPALRLTPAFDWHSLFNLGGFNLAYPTFHDLSYPLGTTKTGRSIFGLVVHSTPKMLVMVISGGVFATVIATLLGTVAGYKGGRVDGAISMFIDIAMTIPGLPLVMVLALALQDLEVFGIGIGFAQLGRLPEPLNVLRPATIGMVIMINYWGGLGRAIRSQVLTLRQENYVEASRTMGVSSWKIILKDVIPNLMPYILINFVTAARFVVFSAVGLYYLGVLPTDVANWGVMISDAYDQGAIAGLSIWNWLFPPVLAMLFLALGLILLSQSMDRVFNPRVRTKLSSFDQIDSDEDDVEEVMNE</sequence>
<dbReference type="OrthoDB" id="312811at2157"/>
<feature type="transmembrane region" description="Helical" evidence="7">
    <location>
        <begin position="327"/>
        <end position="348"/>
    </location>
</feature>
<keyword evidence="4 7" id="KW-0812">Transmembrane</keyword>
<dbReference type="Proteomes" id="UP000003861">
    <property type="component" value="Unassembled WGS sequence"/>
</dbReference>
<evidence type="ECO:0000256" key="2">
    <source>
        <dbReference type="ARBA" id="ARBA00022448"/>
    </source>
</evidence>
<dbReference type="GeneID" id="23799106"/>